<proteinExistence type="inferred from homology"/>
<keyword evidence="5 7" id="KW-0143">Chaperone</keyword>
<dbReference type="GO" id="GO:0030288">
    <property type="term" value="C:outer membrane-bounded periplasmic space"/>
    <property type="evidence" value="ECO:0007669"/>
    <property type="project" value="InterPro"/>
</dbReference>
<evidence type="ECO:0000256" key="5">
    <source>
        <dbReference type="ARBA" id="ARBA00023186"/>
    </source>
</evidence>
<dbReference type="AlphaFoldDB" id="A0A515ESW6"/>
<dbReference type="PRINTS" id="PR00969">
    <property type="entry name" value="CHAPERONPILI"/>
</dbReference>
<dbReference type="PROSITE" id="PS00635">
    <property type="entry name" value="PILI_CHAPERONE"/>
    <property type="match status" value="1"/>
</dbReference>
<reference evidence="10" key="1">
    <citation type="submission" date="2019-02" db="EMBL/GenBank/DDBJ databases">
        <title>Complete genome sequence of Rhodoferax sp. Gr-4.</title>
        <authorList>
            <person name="Jin L."/>
        </authorList>
    </citation>
    <scope>NUCLEOTIDE SEQUENCE [LARGE SCALE GENOMIC DNA]</scope>
    <source>
        <strain evidence="10">Gr-4</strain>
    </source>
</reference>
<evidence type="ECO:0000256" key="4">
    <source>
        <dbReference type="ARBA" id="ARBA00022764"/>
    </source>
</evidence>
<evidence type="ECO:0000256" key="1">
    <source>
        <dbReference type="ARBA" id="ARBA00004418"/>
    </source>
</evidence>
<gene>
    <name evidence="9" type="ORF">EXZ61_17185</name>
</gene>
<sequence length="249" mass="27922">MKFNVRPIRIAFLLMGVLAASIAYSGVIVNATRFIYKSNNRDVSVRLSNEGENPALVQLWIDDGAPDLAPNKIDVPFVISSPTVRIEPKQSRALRLIATNPTLPQDRETMYWLNILEIPPKPKVDEGQNYMQFSVRTRLKLIYRPEKVGNDVVNSAKEVRLQIVQEKPLRMKLVNASANYLNFGEIAIMEGGQKIGKPLYATVSPFDGTELDFSEVDLSQINKEKVEVLFSVIDDNGASSTFGMPIVRR</sequence>
<dbReference type="Gene3D" id="2.60.40.10">
    <property type="entry name" value="Immunoglobulins"/>
    <property type="match status" value="2"/>
</dbReference>
<dbReference type="InterPro" id="IPR036316">
    <property type="entry name" value="Pili_assmbl_chap_C_dom_sf"/>
</dbReference>
<dbReference type="SUPFAM" id="SSF49584">
    <property type="entry name" value="Periplasmic chaperone C-domain"/>
    <property type="match status" value="1"/>
</dbReference>
<evidence type="ECO:0000313" key="9">
    <source>
        <dbReference type="EMBL" id="QDL55767.1"/>
    </source>
</evidence>
<protein>
    <submittedName>
        <fullName evidence="9">Molecular chaperone</fullName>
    </submittedName>
</protein>
<keyword evidence="3" id="KW-0732">Signal</keyword>
<dbReference type="InterPro" id="IPR018046">
    <property type="entry name" value="Pili_assmbl_chaperone_CS"/>
</dbReference>
<dbReference type="PANTHER" id="PTHR30251">
    <property type="entry name" value="PILUS ASSEMBLY CHAPERONE"/>
    <property type="match status" value="1"/>
</dbReference>
<accession>A0A515ESW6</accession>
<dbReference type="EMBL" id="CP036282">
    <property type="protein sequence ID" value="QDL55767.1"/>
    <property type="molecule type" value="Genomic_DNA"/>
</dbReference>
<feature type="domain" description="Pili assembly chaperone N-terminal" evidence="8">
    <location>
        <begin position="26"/>
        <end position="148"/>
    </location>
</feature>
<dbReference type="PANTHER" id="PTHR30251:SF2">
    <property type="entry name" value="FIMBRIAL CHAPERONE YADV-RELATED"/>
    <property type="match status" value="1"/>
</dbReference>
<dbReference type="GO" id="GO:0071555">
    <property type="term" value="P:cell wall organization"/>
    <property type="evidence" value="ECO:0007669"/>
    <property type="project" value="InterPro"/>
</dbReference>
<evidence type="ECO:0000256" key="7">
    <source>
        <dbReference type="RuleBase" id="RU003918"/>
    </source>
</evidence>
<dbReference type="InterPro" id="IPR008962">
    <property type="entry name" value="PapD-like_sf"/>
</dbReference>
<organism evidence="9 10">
    <name type="scientific">Rhodoferax aquaticus</name>
    <dbReference type="NCBI Taxonomy" id="2527691"/>
    <lineage>
        <taxon>Bacteria</taxon>
        <taxon>Pseudomonadati</taxon>
        <taxon>Pseudomonadota</taxon>
        <taxon>Betaproteobacteria</taxon>
        <taxon>Burkholderiales</taxon>
        <taxon>Comamonadaceae</taxon>
        <taxon>Rhodoferax</taxon>
    </lineage>
</organism>
<dbReference type="Pfam" id="PF00345">
    <property type="entry name" value="PapD_N"/>
    <property type="match status" value="1"/>
</dbReference>
<dbReference type="InterPro" id="IPR013783">
    <property type="entry name" value="Ig-like_fold"/>
</dbReference>
<evidence type="ECO:0000256" key="2">
    <source>
        <dbReference type="ARBA" id="ARBA00007399"/>
    </source>
</evidence>
<comment type="similarity">
    <text evidence="2 7">Belongs to the periplasmic pilus chaperone family.</text>
</comment>
<keyword evidence="4" id="KW-0574">Periplasm</keyword>
<evidence type="ECO:0000256" key="6">
    <source>
        <dbReference type="ARBA" id="ARBA00023319"/>
    </source>
</evidence>
<dbReference type="InterPro" id="IPR001829">
    <property type="entry name" value="Pili_assmbl_chaperone_bac"/>
</dbReference>
<evidence type="ECO:0000313" key="10">
    <source>
        <dbReference type="Proteomes" id="UP000317365"/>
    </source>
</evidence>
<dbReference type="SUPFAM" id="SSF49354">
    <property type="entry name" value="PapD-like"/>
    <property type="match status" value="1"/>
</dbReference>
<dbReference type="InterPro" id="IPR016147">
    <property type="entry name" value="Pili_assmbl_chaperone_N"/>
</dbReference>
<dbReference type="RefSeq" id="WP_142812921.1">
    <property type="nucleotide sequence ID" value="NZ_CP036282.1"/>
</dbReference>
<reference evidence="10" key="2">
    <citation type="journal article" date="2020" name="Int. J. Syst. Evol. Microbiol.">
        <title>Genomic insights into a novel species Rhodoferax aquaticus sp. nov., isolated from freshwater.</title>
        <authorList>
            <person name="Li T."/>
            <person name="Zhuo Y."/>
            <person name="Jin C.Z."/>
            <person name="Wu X."/>
            <person name="Ko S.R."/>
            <person name="Jin F.J."/>
            <person name="Ahn C.Y."/>
            <person name="Oh H.M."/>
            <person name="Lee H.G."/>
            <person name="Jin L."/>
        </authorList>
    </citation>
    <scope>NUCLEOTIDE SEQUENCE [LARGE SCALE GENOMIC DNA]</scope>
    <source>
        <strain evidence="10">Gr-4</strain>
    </source>
</reference>
<name>A0A515ESW6_9BURK</name>
<dbReference type="InterPro" id="IPR050643">
    <property type="entry name" value="Periplasmic_pilus_chap"/>
</dbReference>
<comment type="subcellular location">
    <subcellularLocation>
        <location evidence="1 7">Periplasm</location>
    </subcellularLocation>
</comment>
<dbReference type="Proteomes" id="UP000317365">
    <property type="component" value="Chromosome"/>
</dbReference>
<dbReference type="KEGG" id="rhg:EXZ61_17185"/>
<keyword evidence="6" id="KW-0393">Immunoglobulin domain</keyword>
<evidence type="ECO:0000259" key="8">
    <source>
        <dbReference type="Pfam" id="PF00345"/>
    </source>
</evidence>
<evidence type="ECO:0000256" key="3">
    <source>
        <dbReference type="ARBA" id="ARBA00022729"/>
    </source>
</evidence>
<keyword evidence="10" id="KW-1185">Reference proteome</keyword>